<organism evidence="2 3">
    <name type="scientific">Trichuris muris</name>
    <name type="common">Mouse whipworm</name>
    <dbReference type="NCBI Taxonomy" id="70415"/>
    <lineage>
        <taxon>Eukaryota</taxon>
        <taxon>Metazoa</taxon>
        <taxon>Ecdysozoa</taxon>
        <taxon>Nematoda</taxon>
        <taxon>Enoplea</taxon>
        <taxon>Dorylaimia</taxon>
        <taxon>Trichinellida</taxon>
        <taxon>Trichuridae</taxon>
        <taxon>Trichuris</taxon>
    </lineage>
</organism>
<name>A0A5S6R1T3_TRIMR</name>
<dbReference type="WBParaSite" id="TMUE_3000013112.1">
    <property type="protein sequence ID" value="TMUE_3000013112.1"/>
    <property type="gene ID" value="WBGene00285132"/>
</dbReference>
<sequence length="507" mass="56447">MFAHLAPCRHALSLLLLLGAEVIIVVAAGKMTPVLEALLLDDYGTPVYFPQDKSTVQLRCSSHPDLLLTGLLQLVNRSGAVLAQTEFPKRRFVQLKLPVGDHLPNSAYQCRFVARNGSIRSSVGSFGSEPRFCPDGAERHDPGLHCDYIRNHWCAHLRSIQPLRHRWTACMSAEMNSNGGPFVQVETAAPTTCHAFAAGRDVHFEVAEGYRCSLANFLDIQVLDQSIAYPLHRKRLVVGLVQPVGQNEQGRLLVLVKWSSPAGEGVVDCDMLKSGGQVVDSFRLEGASPQLANFSHDGAGSKLMKIACYLFPSKEAAAKRTVAVARTQGLVLLWDVRTEIWPPSQRCQSLYLLRCRFVRAPSKAFRTRIFWMLEQRVISESNGTYVDMFANTPGKYTCIGTQQLRSFNPPAAFDDSAVSFVEIPAGCFRHPKSEELLIAKSSYELRPKSHLAASRLFSMLFADRPDDWRWEVGDGPPLFDKEKLLDTLKLARKNHLLSIRSSRSSEL</sequence>
<feature type="signal peptide" evidence="1">
    <location>
        <begin position="1"/>
        <end position="28"/>
    </location>
</feature>
<evidence type="ECO:0000256" key="1">
    <source>
        <dbReference type="SAM" id="SignalP"/>
    </source>
</evidence>
<feature type="chain" id="PRO_5024402717" evidence="1">
    <location>
        <begin position="29"/>
        <end position="507"/>
    </location>
</feature>
<evidence type="ECO:0000313" key="3">
    <source>
        <dbReference type="WBParaSite" id="TMUE_3000013112.1"/>
    </source>
</evidence>
<protein>
    <submittedName>
        <fullName evidence="3">Ig-like domain-containing protein</fullName>
    </submittedName>
</protein>
<dbReference type="AlphaFoldDB" id="A0A5S6R1T3"/>
<proteinExistence type="predicted"/>
<reference evidence="3" key="1">
    <citation type="submission" date="2019-12" db="UniProtKB">
        <authorList>
            <consortium name="WormBaseParasite"/>
        </authorList>
    </citation>
    <scope>IDENTIFICATION</scope>
</reference>
<evidence type="ECO:0000313" key="2">
    <source>
        <dbReference type="Proteomes" id="UP000046395"/>
    </source>
</evidence>
<accession>A0A5S6R1T3</accession>
<dbReference type="Proteomes" id="UP000046395">
    <property type="component" value="Unassembled WGS sequence"/>
</dbReference>
<keyword evidence="1" id="KW-0732">Signal</keyword>
<keyword evidence="2" id="KW-1185">Reference proteome</keyword>